<dbReference type="GO" id="GO:0015485">
    <property type="term" value="F:cholesterol binding"/>
    <property type="evidence" value="ECO:0007669"/>
    <property type="project" value="InterPro"/>
</dbReference>
<reference evidence="1 2" key="1">
    <citation type="submission" date="2011-12" db="EMBL/GenBank/DDBJ databases">
        <title>The Genome Sequence of Prevotella micans F0438.</title>
        <authorList>
            <consortium name="The Broad Institute Genome Sequencing Platform"/>
            <person name="Earl A."/>
            <person name="Ward D."/>
            <person name="Feldgarden M."/>
            <person name="Gevers D."/>
            <person name="Izard J."/>
            <person name="Baranova O.V."/>
            <person name="Blanton J.M."/>
            <person name="Wade W.G."/>
            <person name="Dewhirst F.E."/>
            <person name="Young S.K."/>
            <person name="Zeng Q."/>
            <person name="Gargeya S."/>
            <person name="Fitzgerald M."/>
            <person name="Haas B."/>
            <person name="Abouelleil A."/>
            <person name="Alvarado L."/>
            <person name="Arachchi H.M."/>
            <person name="Berlin A."/>
            <person name="Chapman S.B."/>
            <person name="Gearin G."/>
            <person name="Goldberg J."/>
            <person name="Griggs A."/>
            <person name="Gujja S."/>
            <person name="Hansen M."/>
            <person name="Heiman D."/>
            <person name="Howarth C."/>
            <person name="Larimer J."/>
            <person name="Lui A."/>
            <person name="MacDonald P.J.P."/>
            <person name="McCowen C."/>
            <person name="Montmayeur A."/>
            <person name="Murphy C."/>
            <person name="Neiman D."/>
            <person name="Pearson M."/>
            <person name="Priest M."/>
            <person name="Roberts A."/>
            <person name="Saif S."/>
            <person name="Shea T."/>
            <person name="Sisk P."/>
            <person name="Stolte C."/>
            <person name="Sykes S."/>
            <person name="Wortman J."/>
            <person name="Nusbaum C."/>
            <person name="Birren B."/>
        </authorList>
    </citation>
    <scope>NUCLEOTIDE SEQUENCE [LARGE SCALE GENOMIC DNA]</scope>
    <source>
        <strain evidence="1 2">F0438</strain>
    </source>
</reference>
<dbReference type="EMBL" id="AGWK01000028">
    <property type="protein sequence ID" value="EHO71216.1"/>
    <property type="molecule type" value="Genomic_DNA"/>
</dbReference>
<dbReference type="InterPro" id="IPR001869">
    <property type="entry name" value="Thiol_cytolysin"/>
</dbReference>
<dbReference type="InterPro" id="IPR036359">
    <property type="entry name" value="Thiol_cytolysin_sf"/>
</dbReference>
<protein>
    <recommendedName>
        <fullName evidence="3">Thiol-activated cytolysin</fullName>
    </recommendedName>
</protein>
<dbReference type="Proteomes" id="UP000016023">
    <property type="component" value="Unassembled WGS sequence"/>
</dbReference>
<name>H1Q242_9BACT</name>
<dbReference type="AlphaFoldDB" id="H1Q242"/>
<evidence type="ECO:0000313" key="2">
    <source>
        <dbReference type="Proteomes" id="UP000016023"/>
    </source>
</evidence>
<dbReference type="InterPro" id="IPR036363">
    <property type="entry name" value="Thiol_cytolysin_ab_sf"/>
</dbReference>
<dbReference type="Gene3D" id="3.40.30.40">
    <property type="entry name" value="Perfringolysin"/>
    <property type="match status" value="1"/>
</dbReference>
<dbReference type="eggNOG" id="ENOG502ZBFE">
    <property type="taxonomic scope" value="Bacteria"/>
</dbReference>
<evidence type="ECO:0008006" key="3">
    <source>
        <dbReference type="Google" id="ProtNLM"/>
    </source>
</evidence>
<comment type="caution">
    <text evidence="1">The sequence shown here is derived from an EMBL/GenBank/DDBJ whole genome shotgun (WGS) entry which is preliminary data.</text>
</comment>
<dbReference type="RefSeq" id="WP_006952142.1">
    <property type="nucleotide sequence ID" value="NZ_JH594522.1"/>
</dbReference>
<dbReference type="Gene3D" id="3.90.840.10">
    <property type="entry name" value="Thiol-activated cytolysin superfamily/Thiol-activated cytolysin, alpha-beta domain"/>
    <property type="match status" value="1"/>
</dbReference>
<accession>H1Q242</accession>
<evidence type="ECO:0000313" key="1">
    <source>
        <dbReference type="EMBL" id="EHO71216.1"/>
    </source>
</evidence>
<dbReference type="Pfam" id="PF01289">
    <property type="entry name" value="Thiol_cytolysin"/>
    <property type="match status" value="1"/>
</dbReference>
<dbReference type="SUPFAM" id="SSF56978">
    <property type="entry name" value="Perfringolysin"/>
    <property type="match status" value="1"/>
</dbReference>
<gene>
    <name evidence="1" type="ORF">HMPREF9140_00956</name>
</gene>
<sequence>MNKIFKFIPVLTVIVVLISSCKSDEDATSKQLNNLKPVIFKVAQPEVISSEPTGNVIDGNKRELLQVVRRQMTLAPVELVDETLSEIIFPGSILRGDAFMEGEYAPVVVKNPQEIKLSASLRGKDLVVSESSFPILSNVRQSINNLLNPHVGEIDYNNAPAYITYRSNEVTTEESFLKTFGIHVKASVLGGMVKAKFNYEHKKYSSNKTHYVLVKVRQQFFNISVDPKSADDWGELTNLGEYEPVYVSSVDYGRVLHILVETTESADSISKMIKGGIEANFGKYSGEVKTELSQKWNKYFKNQKIKIMIAGGPLTTASKVRDYETFMEFIKVPESTSIIGASVPISYRVRSLRNNREVEIRISYTDEELVPEQ</sequence>
<proteinExistence type="predicted"/>
<dbReference type="HOGENOM" id="CLU_743331_0_0_10"/>
<organism evidence="1 2">
    <name type="scientific">Prevotella micans F0438</name>
    <dbReference type="NCBI Taxonomy" id="883158"/>
    <lineage>
        <taxon>Bacteria</taxon>
        <taxon>Pseudomonadati</taxon>
        <taxon>Bacteroidota</taxon>
        <taxon>Bacteroidia</taxon>
        <taxon>Bacteroidales</taxon>
        <taxon>Prevotellaceae</taxon>
        <taxon>Prevotella</taxon>
    </lineage>
</organism>
<dbReference type="STRING" id="883158.HMPREF9140_00956"/>
<dbReference type="PATRIC" id="fig|883158.3.peg.965"/>
<dbReference type="TCDB" id="1.C.12.2.2">
    <property type="family name" value="the thiol-activated cholesterol-dependent cytolysin (cdc) family"/>
</dbReference>
<dbReference type="PROSITE" id="PS51257">
    <property type="entry name" value="PROKAR_LIPOPROTEIN"/>
    <property type="match status" value="1"/>
</dbReference>
<keyword evidence="2" id="KW-1185">Reference proteome</keyword>